<organism evidence="2 3">
    <name type="scientific">Penicillium roqueforti (strain FM164)</name>
    <dbReference type="NCBI Taxonomy" id="1365484"/>
    <lineage>
        <taxon>Eukaryota</taxon>
        <taxon>Fungi</taxon>
        <taxon>Dikarya</taxon>
        <taxon>Ascomycota</taxon>
        <taxon>Pezizomycotina</taxon>
        <taxon>Eurotiomycetes</taxon>
        <taxon>Eurotiomycetidae</taxon>
        <taxon>Eurotiales</taxon>
        <taxon>Aspergillaceae</taxon>
        <taxon>Penicillium</taxon>
    </lineage>
</organism>
<proteinExistence type="predicted"/>
<name>W6QM15_PENRF</name>
<gene>
    <name evidence="2" type="ORF">PROQFM164_S02g000757</name>
</gene>
<evidence type="ECO:0000313" key="2">
    <source>
        <dbReference type="EMBL" id="CDM30607.1"/>
    </source>
</evidence>
<keyword evidence="3" id="KW-1185">Reference proteome</keyword>
<evidence type="ECO:0000256" key="1">
    <source>
        <dbReference type="SAM" id="MobiDB-lite"/>
    </source>
</evidence>
<accession>W6QM15</accession>
<sequence>MTNGSRLRTNPGKRGFRSSQNQPRGVPANHPGPFPANQTARRRPETNQEQPRSPLVRLRDSESLHNKKQSFANCE</sequence>
<feature type="region of interest" description="Disordered" evidence="1">
    <location>
        <begin position="1"/>
        <end position="75"/>
    </location>
</feature>
<dbReference type="EMBL" id="HG792016">
    <property type="protein sequence ID" value="CDM30607.1"/>
    <property type="molecule type" value="Genomic_DNA"/>
</dbReference>
<reference evidence="2" key="1">
    <citation type="journal article" date="2014" name="Nat. Commun.">
        <title>Multiple recent horizontal transfers of a large genomic region in cheese making fungi.</title>
        <authorList>
            <person name="Cheeseman K."/>
            <person name="Ropars J."/>
            <person name="Renault P."/>
            <person name="Dupont J."/>
            <person name="Gouzy J."/>
            <person name="Branca A."/>
            <person name="Abraham A.L."/>
            <person name="Ceppi M."/>
            <person name="Conseiller E."/>
            <person name="Debuchy R."/>
            <person name="Malagnac F."/>
            <person name="Goarin A."/>
            <person name="Silar P."/>
            <person name="Lacoste S."/>
            <person name="Sallet E."/>
            <person name="Bensimon A."/>
            <person name="Giraud T."/>
            <person name="Brygoo Y."/>
        </authorList>
    </citation>
    <scope>NUCLEOTIDE SEQUENCE [LARGE SCALE GENOMIC DNA]</scope>
    <source>
        <strain evidence="2">FM164</strain>
    </source>
</reference>
<dbReference type="Proteomes" id="UP000030686">
    <property type="component" value="Unassembled WGS sequence"/>
</dbReference>
<protein>
    <submittedName>
        <fullName evidence="2">Genomic scaffold, ProqFM164S02</fullName>
    </submittedName>
</protein>
<dbReference type="AlphaFoldDB" id="W6QM15"/>
<evidence type="ECO:0000313" key="3">
    <source>
        <dbReference type="Proteomes" id="UP000030686"/>
    </source>
</evidence>